<keyword evidence="3" id="KW-1185">Reference proteome</keyword>
<dbReference type="SUPFAM" id="SSF53474">
    <property type="entry name" value="alpha/beta-Hydrolases"/>
    <property type="match status" value="1"/>
</dbReference>
<evidence type="ECO:0000313" key="3">
    <source>
        <dbReference type="Proteomes" id="UP001492380"/>
    </source>
</evidence>
<name>A0ABR1YYE9_9PEZI</name>
<feature type="region of interest" description="Disordered" evidence="1">
    <location>
        <begin position="104"/>
        <end position="123"/>
    </location>
</feature>
<dbReference type="Proteomes" id="UP001492380">
    <property type="component" value="Unassembled WGS sequence"/>
</dbReference>
<sequence length="444" mass="47370">MGATEDEEAVEKRGLVKTLTSIAGVDSLSKQISKATSTSAILNLLVSAAPGAAPQNETALQSSLKSIWGTTPSNFYSALSDQILAGIVPALDLTSLSTIVDPTSGPNSVINDNPKEPAQPVYPQKGVKDAPYSLSEQELRQIIQFPEGFTYGQKQPVIFVSGTGVYGYEAFQNNLIKLLTGVDYADPVWINIPKASIPDAQINSEYVAYAINYIAGITNRNVSVITYSQGGPNAQWALTFWPSTRDVVSNFFPVSPDFHGTLMANLLCLNFGGASGLGPCDPSVLQQEYTSDWVKALLAKDQASAWVPTTTFYSGLLDEIVQPQSGSGASAYRFDIRHVGVTNNEAQLVCPGQLAGSFYGHAGMLYNPITFALIQDALTNGGPGQTKRLDLDTVCAPYVAPGLTLTDAVLTSATILLSGLRILAYFPKYLTEPALMAYVNNDVS</sequence>
<reference evidence="2 3" key="1">
    <citation type="submission" date="2024-04" db="EMBL/GenBank/DDBJ databases">
        <title>Phyllosticta paracitricarpa is synonymous to the EU quarantine fungus P. citricarpa based on phylogenomic analyses.</title>
        <authorList>
            <consortium name="Lawrence Berkeley National Laboratory"/>
            <person name="Van Ingen-Buijs V.A."/>
            <person name="Van Westerhoven A.C."/>
            <person name="Haridas S."/>
            <person name="Skiadas P."/>
            <person name="Martin F."/>
            <person name="Groenewald J.Z."/>
            <person name="Crous P.W."/>
            <person name="Seidl M.F."/>
        </authorList>
    </citation>
    <scope>NUCLEOTIDE SEQUENCE [LARGE SCALE GENOMIC DNA]</scope>
    <source>
        <strain evidence="2 3">CBS 123374</strain>
    </source>
</reference>
<dbReference type="PANTHER" id="PTHR37574:SF1">
    <property type="entry name" value="LIPASE B"/>
    <property type="match status" value="1"/>
</dbReference>
<dbReference type="InterPro" id="IPR053228">
    <property type="entry name" value="Stereospecific_Lipase"/>
</dbReference>
<proteinExistence type="predicted"/>
<gene>
    <name evidence="2" type="ORF">HDK90DRAFT_411426</name>
</gene>
<accession>A0ABR1YYE9</accession>
<protein>
    <recommendedName>
        <fullName evidence="4">Lipase B</fullName>
    </recommendedName>
</protein>
<dbReference type="Gene3D" id="3.40.50.1820">
    <property type="entry name" value="alpha/beta hydrolase"/>
    <property type="match status" value="1"/>
</dbReference>
<evidence type="ECO:0000256" key="1">
    <source>
        <dbReference type="SAM" id="MobiDB-lite"/>
    </source>
</evidence>
<organism evidence="2 3">
    <name type="scientific">Phyllosticta capitalensis</name>
    <dbReference type="NCBI Taxonomy" id="121624"/>
    <lineage>
        <taxon>Eukaryota</taxon>
        <taxon>Fungi</taxon>
        <taxon>Dikarya</taxon>
        <taxon>Ascomycota</taxon>
        <taxon>Pezizomycotina</taxon>
        <taxon>Dothideomycetes</taxon>
        <taxon>Dothideomycetes incertae sedis</taxon>
        <taxon>Botryosphaeriales</taxon>
        <taxon>Phyllostictaceae</taxon>
        <taxon>Phyllosticta</taxon>
    </lineage>
</organism>
<dbReference type="EMBL" id="JBBWRZ010000003">
    <property type="protein sequence ID" value="KAK8240842.1"/>
    <property type="molecule type" value="Genomic_DNA"/>
</dbReference>
<comment type="caution">
    <text evidence="2">The sequence shown here is derived from an EMBL/GenBank/DDBJ whole genome shotgun (WGS) entry which is preliminary data.</text>
</comment>
<evidence type="ECO:0000313" key="2">
    <source>
        <dbReference type="EMBL" id="KAK8240842.1"/>
    </source>
</evidence>
<dbReference type="InterPro" id="IPR029058">
    <property type="entry name" value="AB_hydrolase_fold"/>
</dbReference>
<dbReference type="PANTHER" id="PTHR37574">
    <property type="entry name" value="LIPASE B"/>
    <property type="match status" value="1"/>
</dbReference>
<evidence type="ECO:0008006" key="4">
    <source>
        <dbReference type="Google" id="ProtNLM"/>
    </source>
</evidence>